<evidence type="ECO:0000259" key="5">
    <source>
        <dbReference type="PROSITE" id="PS50206"/>
    </source>
</evidence>
<feature type="domain" description="Rhodanese" evidence="5">
    <location>
        <begin position="122"/>
        <end position="169"/>
    </location>
</feature>
<organism evidence="6 7">
    <name type="scientific">Haematococcus lacustris</name>
    <name type="common">Green alga</name>
    <name type="synonym">Haematococcus pluvialis</name>
    <dbReference type="NCBI Taxonomy" id="44745"/>
    <lineage>
        <taxon>Eukaryota</taxon>
        <taxon>Viridiplantae</taxon>
        <taxon>Chlorophyta</taxon>
        <taxon>core chlorophytes</taxon>
        <taxon>Chlorophyceae</taxon>
        <taxon>CS clade</taxon>
        <taxon>Chlamydomonadales</taxon>
        <taxon>Haematococcaceae</taxon>
        <taxon>Haematococcus</taxon>
    </lineage>
</organism>
<keyword evidence="7" id="KW-1185">Reference proteome</keyword>
<protein>
    <submittedName>
        <fullName evidence="6">TP_methylase domain-containing protein</fullName>
    </submittedName>
</protein>
<dbReference type="InterPro" id="IPR014777">
    <property type="entry name" value="4pyrrole_Mease_sub1"/>
</dbReference>
<dbReference type="InterPro" id="IPR035996">
    <property type="entry name" value="4pyrrol_Methylase_sf"/>
</dbReference>
<evidence type="ECO:0000256" key="2">
    <source>
        <dbReference type="ARBA" id="ARBA00022679"/>
    </source>
</evidence>
<dbReference type="EMBL" id="BLLF01002644">
    <property type="protein sequence ID" value="GFH24835.1"/>
    <property type="molecule type" value="Genomic_DNA"/>
</dbReference>
<gene>
    <name evidence="6" type="ORF">HaLaN_22699</name>
</gene>
<dbReference type="GO" id="GO:0004851">
    <property type="term" value="F:uroporphyrin-III C-methyltransferase activity"/>
    <property type="evidence" value="ECO:0007669"/>
    <property type="project" value="TreeGrafter"/>
</dbReference>
<keyword evidence="2" id="KW-0808">Transferase</keyword>
<evidence type="ECO:0000313" key="6">
    <source>
        <dbReference type="EMBL" id="GFH24835.1"/>
    </source>
</evidence>
<dbReference type="PROSITE" id="PS50206">
    <property type="entry name" value="RHODANESE_3"/>
    <property type="match status" value="1"/>
</dbReference>
<dbReference type="SUPFAM" id="SSF53790">
    <property type="entry name" value="Tetrapyrrole methylase"/>
    <property type="match status" value="1"/>
</dbReference>
<sequence>MLNVSSTLEPAATAAGACVIRLKGGDPYVFGRGGEEVQYLAAKGIQVHAVPGITAAAGICAELGIPMTHRGVATSVRFLTGHARDGGEQTLPSLQAQLEVHGLPPDVPAVAVERGTTRRQRVCWGSVGQLAGRAQAAGLKSPTLIIIGQVVSLAPGWSQWQAAGKPLVWSAGQPPRHGYRLPVLDTELLQQQQLALSAQCSTEAGEGQE</sequence>
<reference evidence="6 7" key="1">
    <citation type="submission" date="2020-02" db="EMBL/GenBank/DDBJ databases">
        <title>Draft genome sequence of Haematococcus lacustris strain NIES-144.</title>
        <authorList>
            <person name="Morimoto D."/>
            <person name="Nakagawa S."/>
            <person name="Yoshida T."/>
            <person name="Sawayama S."/>
        </authorList>
    </citation>
    <scope>NUCLEOTIDE SEQUENCE [LARGE SCALE GENOMIC DNA]</scope>
    <source>
        <strain evidence="6 7">NIES-144</strain>
    </source>
</reference>
<dbReference type="InterPro" id="IPR001763">
    <property type="entry name" value="Rhodanese-like_dom"/>
</dbReference>
<evidence type="ECO:0000256" key="1">
    <source>
        <dbReference type="ARBA" id="ARBA00022603"/>
    </source>
</evidence>
<accession>A0A699ZSE8</accession>
<keyword evidence="4" id="KW-0627">Porphyrin biosynthesis</keyword>
<dbReference type="AlphaFoldDB" id="A0A699ZSE8"/>
<dbReference type="Gene3D" id="3.30.950.10">
    <property type="entry name" value="Methyltransferase, Cobalt-precorrin-4 Transmethylase, Domain 2"/>
    <property type="match status" value="2"/>
</dbReference>
<dbReference type="GO" id="GO:0019354">
    <property type="term" value="P:siroheme biosynthetic process"/>
    <property type="evidence" value="ECO:0007669"/>
    <property type="project" value="TreeGrafter"/>
</dbReference>
<name>A0A699ZSE8_HAELA</name>
<proteinExistence type="predicted"/>
<dbReference type="InterPro" id="IPR050161">
    <property type="entry name" value="Siro_Cobalamin_biosynth"/>
</dbReference>
<keyword evidence="3" id="KW-0949">S-adenosyl-L-methionine</keyword>
<dbReference type="Gene3D" id="3.40.1010.10">
    <property type="entry name" value="Cobalt-precorrin-4 Transmethylase, Domain 1"/>
    <property type="match status" value="1"/>
</dbReference>
<keyword evidence="1 6" id="KW-0489">Methyltransferase</keyword>
<dbReference type="InterPro" id="IPR000878">
    <property type="entry name" value="4pyrrol_Mease"/>
</dbReference>
<evidence type="ECO:0000313" key="7">
    <source>
        <dbReference type="Proteomes" id="UP000485058"/>
    </source>
</evidence>
<comment type="caution">
    <text evidence="6">The sequence shown here is derived from an EMBL/GenBank/DDBJ whole genome shotgun (WGS) entry which is preliminary data.</text>
</comment>
<dbReference type="InterPro" id="IPR014776">
    <property type="entry name" value="4pyrrole_Mease_sub2"/>
</dbReference>
<evidence type="ECO:0000256" key="4">
    <source>
        <dbReference type="ARBA" id="ARBA00023244"/>
    </source>
</evidence>
<dbReference type="Pfam" id="PF00590">
    <property type="entry name" value="TP_methylase"/>
    <property type="match status" value="1"/>
</dbReference>
<evidence type="ECO:0000256" key="3">
    <source>
        <dbReference type="ARBA" id="ARBA00022691"/>
    </source>
</evidence>
<dbReference type="Proteomes" id="UP000485058">
    <property type="component" value="Unassembled WGS sequence"/>
</dbReference>
<dbReference type="GO" id="GO:0032259">
    <property type="term" value="P:methylation"/>
    <property type="evidence" value="ECO:0007669"/>
    <property type="project" value="UniProtKB-KW"/>
</dbReference>
<dbReference type="PANTHER" id="PTHR45790">
    <property type="entry name" value="SIROHEME SYNTHASE-RELATED"/>
    <property type="match status" value="1"/>
</dbReference>
<dbReference type="PANTHER" id="PTHR45790:SF3">
    <property type="entry name" value="S-ADENOSYL-L-METHIONINE-DEPENDENT UROPORPHYRINOGEN III METHYLTRANSFERASE, CHLOROPLASTIC"/>
    <property type="match status" value="1"/>
</dbReference>